<dbReference type="AlphaFoldDB" id="F4W540"/>
<reference evidence="2" key="1">
    <citation type="submission" date="2011-02" db="EMBL/GenBank/DDBJ databases">
        <title>The genome of the leaf-cutting ant Acromyrmex echinatior suggests key adaptations to social evolution and fungus farming.</title>
        <authorList>
            <person name="Nygaard S."/>
            <person name="Zhang G."/>
        </authorList>
    </citation>
    <scope>NUCLEOTIDE SEQUENCE</scope>
</reference>
<keyword evidence="3" id="KW-1185">Reference proteome</keyword>
<dbReference type="EMBL" id="GL887596">
    <property type="protein sequence ID" value="EGI70736.1"/>
    <property type="molecule type" value="Genomic_DNA"/>
</dbReference>
<evidence type="ECO:0000256" key="1">
    <source>
        <dbReference type="SAM" id="MobiDB-lite"/>
    </source>
</evidence>
<proteinExistence type="predicted"/>
<gene>
    <name evidence="2" type="ORF">G5I_00531</name>
</gene>
<feature type="region of interest" description="Disordered" evidence="1">
    <location>
        <begin position="47"/>
        <end position="78"/>
    </location>
</feature>
<sequence>MSPHLIVAGFHVVLLRTREDMRREGSRITRGRRVGYVPRSTPILRESTVNYGESRSTDTARNGRRNGKAKGRNEGSTGAEGRIFRLRIKSRITTTFRARVRHYVNGIPIFPKSKYSFAYRILETPVPGSENAGRDTCVIVSAMWVTLDGTRNGNGWGRLIIVDNGATTSNEIQEKRQNGDCVSRSTFKSTKRFTTEESNGTFYSSNPLTWRGPSGGTLDYKGATFSSQATTRQIVDVDNRRIRSGAKEEEDEVSFSRGSCHHSGTSSAHQSPSFAKETIRRSFVASIES</sequence>
<evidence type="ECO:0000313" key="3">
    <source>
        <dbReference type="Proteomes" id="UP000007755"/>
    </source>
</evidence>
<organism evidence="3">
    <name type="scientific">Acromyrmex echinatior</name>
    <name type="common">Panamanian leafcutter ant</name>
    <name type="synonym">Acromyrmex octospinosus echinatior</name>
    <dbReference type="NCBI Taxonomy" id="103372"/>
    <lineage>
        <taxon>Eukaryota</taxon>
        <taxon>Metazoa</taxon>
        <taxon>Ecdysozoa</taxon>
        <taxon>Arthropoda</taxon>
        <taxon>Hexapoda</taxon>
        <taxon>Insecta</taxon>
        <taxon>Pterygota</taxon>
        <taxon>Neoptera</taxon>
        <taxon>Endopterygota</taxon>
        <taxon>Hymenoptera</taxon>
        <taxon>Apocrita</taxon>
        <taxon>Aculeata</taxon>
        <taxon>Formicoidea</taxon>
        <taxon>Formicidae</taxon>
        <taxon>Myrmicinae</taxon>
        <taxon>Acromyrmex</taxon>
    </lineage>
</organism>
<protein>
    <submittedName>
        <fullName evidence="2">Uncharacterized protein</fullName>
    </submittedName>
</protein>
<evidence type="ECO:0000313" key="2">
    <source>
        <dbReference type="EMBL" id="EGI70736.1"/>
    </source>
</evidence>
<dbReference type="InParanoid" id="F4W540"/>
<feature type="compositionally biased region" description="Polar residues" evidence="1">
    <location>
        <begin position="262"/>
        <end position="273"/>
    </location>
</feature>
<feature type="region of interest" description="Disordered" evidence="1">
    <location>
        <begin position="240"/>
        <end position="277"/>
    </location>
</feature>
<feature type="compositionally biased region" description="Polar residues" evidence="1">
    <location>
        <begin position="47"/>
        <end position="59"/>
    </location>
</feature>
<dbReference type="Proteomes" id="UP000007755">
    <property type="component" value="Unassembled WGS sequence"/>
</dbReference>
<accession>F4W540</accession>
<name>F4W540_ACREC</name>